<dbReference type="SMART" id="SM00487">
    <property type="entry name" value="DEXDc"/>
    <property type="match status" value="1"/>
</dbReference>
<evidence type="ECO:0000256" key="2">
    <source>
        <dbReference type="ARBA" id="ARBA00009046"/>
    </source>
</evidence>
<dbReference type="PANTHER" id="PTHR24031">
    <property type="entry name" value="RNA HELICASE"/>
    <property type="match status" value="1"/>
</dbReference>
<dbReference type="Proteomes" id="UP000515860">
    <property type="component" value="Chromosome"/>
</dbReference>
<evidence type="ECO:0000256" key="4">
    <source>
        <dbReference type="ARBA" id="ARBA00022723"/>
    </source>
</evidence>
<evidence type="ECO:0000256" key="7">
    <source>
        <dbReference type="ARBA" id="ARBA00022806"/>
    </source>
</evidence>
<evidence type="ECO:0000256" key="8">
    <source>
        <dbReference type="ARBA" id="ARBA00022840"/>
    </source>
</evidence>
<dbReference type="SMART" id="SM00490">
    <property type="entry name" value="HELICc"/>
    <property type="match status" value="1"/>
</dbReference>
<dbReference type="GO" id="GO:0046872">
    <property type="term" value="F:metal ion binding"/>
    <property type="evidence" value="ECO:0007669"/>
    <property type="project" value="UniProtKB-KW"/>
</dbReference>
<feature type="domain" description="Helicase C-terminal" evidence="11">
    <location>
        <begin position="443"/>
        <end position="602"/>
    </location>
</feature>
<dbReference type="NCBIfam" id="TIGR01587">
    <property type="entry name" value="cas3_core"/>
    <property type="match status" value="1"/>
</dbReference>
<dbReference type="GO" id="GO:0004518">
    <property type="term" value="F:nuclease activity"/>
    <property type="evidence" value="ECO:0007669"/>
    <property type="project" value="UniProtKB-KW"/>
</dbReference>
<keyword evidence="8" id="KW-0067">ATP-binding</keyword>
<dbReference type="PROSITE" id="PS51192">
    <property type="entry name" value="HELICASE_ATP_BIND_1"/>
    <property type="match status" value="1"/>
</dbReference>
<keyword evidence="3" id="KW-0540">Nuclease</keyword>
<keyword evidence="9" id="KW-0051">Antiviral defense</keyword>
<sequence>MEILTSVAWLAATFHDCGKYGPEFQAYMEEVLEKAGEEVKRNVDHSTAGGRLITSLAPGMLASKIISTAIYSHHGLADCINMESGRSLEEERNEKKIDYDTITERFFQYTDIDVIQEHIDRAKADSLKIMDSIAEMINRDKPSVYGSGNFYLGMYERLLISLLIDSDWSDTASFFEQKGLPRRLSKEETQHIWEQSIAYFEDYLSTLTARDEKKKSPLNVIRQEISDICLKAAEQPDKLYCLTVPTGAGKTFSGLRFALHHAKKYEKQHIMYVAPFNSILEQNAEEIRNAVGNNEFVLEHHCNIVKESADEEEKYRRLTETWDCPIIVTTAVQVLNTLFSGRKRDIRRMHSLCNSIIIFDEVQAFPINCTELFNLAVNFLSAFCNTTVVLCSATQPTLAKLPKNCMFDANHMVRNVDRYSEEFKRTKIQDMTDLVSGGMSVNDLKNFIDEIFPDEESILVIVNTKACAKALYELLEGCYNDTCILYHLSTNMCPKNRQEQLDEIKQSLDRTKRVICVSTQLVEAGVDFSFRCVIRSMAGLDNIIQAAGRCNRNKKNPDAGPVYIVRMSPEAEHLSGLPDIKAAQEAMETVLHQYRTCPESLDGKLDSQKAVAFYYRQFYLKMVNIKTNYPASYRNTPCNLVDLLSDNKLGKSQYTNVHGHRAKNVLNQAFKTAGELFRVIPDDEGVKVVVEYDEETKKLLNELDNPYLGLKEQKEILRKLQVYTVGISEYRKEKLGRAVTSVCQGNVLVLSENYYSKKTGVSDIPKMNDLFS</sequence>
<protein>
    <submittedName>
        <fullName evidence="13">CRISPR-associated helicase Cas3</fullName>
    </submittedName>
</protein>
<feature type="domain" description="HD Cas3-type" evidence="12">
    <location>
        <begin position="1"/>
        <end position="169"/>
    </location>
</feature>
<dbReference type="KEGG" id="whj:H9Q79_06630"/>
<gene>
    <name evidence="13" type="primary">cas3</name>
    <name evidence="13" type="ORF">H9Q79_06630</name>
</gene>
<evidence type="ECO:0000313" key="14">
    <source>
        <dbReference type="Proteomes" id="UP000515860"/>
    </source>
</evidence>
<keyword evidence="7" id="KW-0347">Helicase</keyword>
<dbReference type="GO" id="GO:0004386">
    <property type="term" value="F:helicase activity"/>
    <property type="evidence" value="ECO:0007669"/>
    <property type="project" value="UniProtKB-KW"/>
</dbReference>
<feature type="domain" description="Helicase ATP-binding" evidence="10">
    <location>
        <begin position="231"/>
        <end position="413"/>
    </location>
</feature>
<dbReference type="GO" id="GO:0051607">
    <property type="term" value="P:defense response to virus"/>
    <property type="evidence" value="ECO:0007669"/>
    <property type="project" value="UniProtKB-KW"/>
</dbReference>
<dbReference type="EMBL" id="CP060635">
    <property type="protein sequence ID" value="QNM09947.1"/>
    <property type="molecule type" value="Genomic_DNA"/>
</dbReference>
<dbReference type="PROSITE" id="PS51643">
    <property type="entry name" value="HD_CAS3"/>
    <property type="match status" value="1"/>
</dbReference>
<dbReference type="CDD" id="cd17930">
    <property type="entry name" value="DEXHc_cas3"/>
    <property type="match status" value="1"/>
</dbReference>
<dbReference type="GO" id="GO:0003676">
    <property type="term" value="F:nucleic acid binding"/>
    <property type="evidence" value="ECO:0007669"/>
    <property type="project" value="InterPro"/>
</dbReference>
<evidence type="ECO:0000256" key="3">
    <source>
        <dbReference type="ARBA" id="ARBA00022722"/>
    </source>
</evidence>
<evidence type="ECO:0000313" key="13">
    <source>
        <dbReference type="EMBL" id="QNM09947.1"/>
    </source>
</evidence>
<evidence type="ECO:0000256" key="9">
    <source>
        <dbReference type="ARBA" id="ARBA00023118"/>
    </source>
</evidence>
<keyword evidence="4" id="KW-0479">Metal-binding</keyword>
<dbReference type="InterPro" id="IPR014001">
    <property type="entry name" value="Helicase_ATP-bd"/>
</dbReference>
<evidence type="ECO:0000256" key="1">
    <source>
        <dbReference type="ARBA" id="ARBA00006847"/>
    </source>
</evidence>
<comment type="similarity">
    <text evidence="2">In the central section; belongs to the CRISPR-associated helicase Cas3 family.</text>
</comment>
<dbReference type="NCBIfam" id="TIGR01596">
    <property type="entry name" value="cas3_HD"/>
    <property type="match status" value="1"/>
</dbReference>
<dbReference type="Pfam" id="PF00270">
    <property type="entry name" value="DEAD"/>
    <property type="match status" value="1"/>
</dbReference>
<dbReference type="Gene3D" id="1.10.3210.30">
    <property type="match status" value="1"/>
</dbReference>
<evidence type="ECO:0000259" key="10">
    <source>
        <dbReference type="PROSITE" id="PS51192"/>
    </source>
</evidence>
<dbReference type="Pfam" id="PF18019">
    <property type="entry name" value="Cas3_HD"/>
    <property type="match status" value="1"/>
</dbReference>
<evidence type="ECO:0000256" key="6">
    <source>
        <dbReference type="ARBA" id="ARBA00022801"/>
    </source>
</evidence>
<evidence type="ECO:0000259" key="12">
    <source>
        <dbReference type="PROSITE" id="PS51643"/>
    </source>
</evidence>
<evidence type="ECO:0000256" key="5">
    <source>
        <dbReference type="ARBA" id="ARBA00022741"/>
    </source>
</evidence>
<dbReference type="InterPro" id="IPR054712">
    <property type="entry name" value="Cas3-like_dom"/>
</dbReference>
<reference evidence="13 14" key="1">
    <citation type="submission" date="2020-08" db="EMBL/GenBank/DDBJ databases">
        <authorList>
            <person name="Liu C."/>
            <person name="Sun Q."/>
        </authorList>
    </citation>
    <scope>NUCLEOTIDE SEQUENCE [LARGE SCALE GENOMIC DNA]</scope>
    <source>
        <strain evidence="13 14">NSJ-29</strain>
    </source>
</reference>
<dbReference type="Pfam" id="PF22590">
    <property type="entry name" value="Cas3-like_C_2"/>
    <property type="match status" value="1"/>
</dbReference>
<name>A0A7G9GGL5_9FIRM</name>
<dbReference type="InterPro" id="IPR001650">
    <property type="entry name" value="Helicase_C-like"/>
</dbReference>
<dbReference type="AlphaFoldDB" id="A0A7G9GGL5"/>
<dbReference type="GO" id="GO:0016787">
    <property type="term" value="F:hydrolase activity"/>
    <property type="evidence" value="ECO:0007669"/>
    <property type="project" value="UniProtKB-KW"/>
</dbReference>
<comment type="similarity">
    <text evidence="1">In the N-terminal section; belongs to the CRISPR-associated nuclease Cas3-HD family.</text>
</comment>
<dbReference type="InterPro" id="IPR027417">
    <property type="entry name" value="P-loop_NTPase"/>
</dbReference>
<evidence type="ECO:0000259" key="11">
    <source>
        <dbReference type="PROSITE" id="PS51194"/>
    </source>
</evidence>
<dbReference type="InterPro" id="IPR006474">
    <property type="entry name" value="Helicase_Cas3_CRISPR-ass_core"/>
</dbReference>
<dbReference type="InterPro" id="IPR011545">
    <property type="entry name" value="DEAD/DEAH_box_helicase_dom"/>
</dbReference>
<dbReference type="SUPFAM" id="SSF109604">
    <property type="entry name" value="HD-domain/PDEase-like"/>
    <property type="match status" value="1"/>
</dbReference>
<dbReference type="InterPro" id="IPR006483">
    <property type="entry name" value="CRISPR-assoc_Cas3_HD"/>
</dbReference>
<accession>A0A7G9GGL5</accession>
<keyword evidence="6" id="KW-0378">Hydrolase</keyword>
<dbReference type="InterPro" id="IPR038257">
    <property type="entry name" value="CRISPR-assoc_Cas3_HD_sf"/>
</dbReference>
<proteinExistence type="inferred from homology"/>
<dbReference type="CDD" id="cd09641">
    <property type="entry name" value="Cas3''_I"/>
    <property type="match status" value="1"/>
</dbReference>
<keyword evidence="5" id="KW-0547">Nucleotide-binding</keyword>
<keyword evidence="14" id="KW-1185">Reference proteome</keyword>
<dbReference type="SUPFAM" id="SSF52540">
    <property type="entry name" value="P-loop containing nucleoside triphosphate hydrolases"/>
    <property type="match status" value="1"/>
</dbReference>
<dbReference type="Gene3D" id="3.40.50.300">
    <property type="entry name" value="P-loop containing nucleotide triphosphate hydrolases"/>
    <property type="match status" value="2"/>
</dbReference>
<dbReference type="GO" id="GO:0005524">
    <property type="term" value="F:ATP binding"/>
    <property type="evidence" value="ECO:0007669"/>
    <property type="project" value="UniProtKB-KW"/>
</dbReference>
<organism evidence="13 14">
    <name type="scientific">Wansuia hejianensis</name>
    <dbReference type="NCBI Taxonomy" id="2763667"/>
    <lineage>
        <taxon>Bacteria</taxon>
        <taxon>Bacillati</taxon>
        <taxon>Bacillota</taxon>
        <taxon>Clostridia</taxon>
        <taxon>Lachnospirales</taxon>
        <taxon>Lachnospiraceae</taxon>
        <taxon>Wansuia</taxon>
    </lineage>
</organism>
<dbReference type="PROSITE" id="PS51194">
    <property type="entry name" value="HELICASE_CTER"/>
    <property type="match status" value="1"/>
</dbReference>